<proteinExistence type="inferred from homology"/>
<evidence type="ECO:0000256" key="6">
    <source>
        <dbReference type="ARBA" id="ARBA00023033"/>
    </source>
</evidence>
<dbReference type="GO" id="GO:0016705">
    <property type="term" value="F:oxidoreductase activity, acting on paired donors, with incorporation or reduction of molecular oxygen"/>
    <property type="evidence" value="ECO:0007669"/>
    <property type="project" value="InterPro"/>
</dbReference>
<sequence length="403" mass="45150">MTTTESTPRSYPFSAAEKLRLDPFYAELRKTEPLSRVQLPYGQPAWLATRYEDAKTVLADPRFSRAAAVDNDEPRLRSRRPAGGILAMDPPEHTRLRKLVAKAFTVRRVERLRPRAQEIADELADGMLESGSPAELVEDFALPLPITVICELLGVPYEDRADFRDWSDAFLSTTKLTEQQVEDYIDRFQNYMAGLIERRRQQPEDDLLSALVEARDEHDKLSEQELVELSVGILVAGHETTASQIPNFVYVLLTHPEQLEQLRQQPERVPEAVEELLRYVPLGVSAAFPRYALEDVELGGVLVRAGEPVVVGVASANRDEEVFSDPERFGLDHEAGPHIGFGHGPHHCLGAQLARMELQVALETLLARLPGLRFAVPEDEVPWKTGMIVRGPLSLPVAWDTEA</sequence>
<organism evidence="9 10">
    <name type="scientific">Halosaccharopolyspora lacisalsi</name>
    <dbReference type="NCBI Taxonomy" id="1000566"/>
    <lineage>
        <taxon>Bacteria</taxon>
        <taxon>Bacillati</taxon>
        <taxon>Actinomycetota</taxon>
        <taxon>Actinomycetes</taxon>
        <taxon>Pseudonocardiales</taxon>
        <taxon>Pseudonocardiaceae</taxon>
        <taxon>Halosaccharopolyspora</taxon>
    </lineage>
</organism>
<evidence type="ECO:0000313" key="10">
    <source>
        <dbReference type="Proteomes" id="UP000569329"/>
    </source>
</evidence>
<comment type="caution">
    <text evidence="9">The sequence shown here is derived from an EMBL/GenBank/DDBJ whole genome shotgun (WGS) entry which is preliminary data.</text>
</comment>
<evidence type="ECO:0000256" key="8">
    <source>
        <dbReference type="SAM" id="MobiDB-lite"/>
    </source>
</evidence>
<feature type="region of interest" description="Disordered" evidence="8">
    <location>
        <begin position="69"/>
        <end position="88"/>
    </location>
</feature>
<dbReference type="InterPro" id="IPR002397">
    <property type="entry name" value="Cyt_P450_B"/>
</dbReference>
<dbReference type="CDD" id="cd11031">
    <property type="entry name" value="Cyp158A-like"/>
    <property type="match status" value="1"/>
</dbReference>
<keyword evidence="3 7" id="KW-0479">Metal-binding</keyword>
<evidence type="ECO:0000256" key="1">
    <source>
        <dbReference type="ARBA" id="ARBA00010617"/>
    </source>
</evidence>
<keyword evidence="6 7" id="KW-0503">Monooxygenase</keyword>
<dbReference type="Proteomes" id="UP000569329">
    <property type="component" value="Unassembled WGS sequence"/>
</dbReference>
<accession>A0A839DTU7</accession>
<gene>
    <name evidence="9" type="ORF">FHX42_002753</name>
</gene>
<keyword evidence="5 7" id="KW-0408">Iron</keyword>
<dbReference type="EMBL" id="JACGWZ010000003">
    <property type="protein sequence ID" value="MBA8825402.1"/>
    <property type="molecule type" value="Genomic_DNA"/>
</dbReference>
<keyword evidence="4 7" id="KW-0560">Oxidoreductase</keyword>
<dbReference type="Pfam" id="PF00067">
    <property type="entry name" value="p450"/>
    <property type="match status" value="1"/>
</dbReference>
<keyword evidence="2 7" id="KW-0349">Heme</keyword>
<dbReference type="InterPro" id="IPR001128">
    <property type="entry name" value="Cyt_P450"/>
</dbReference>
<evidence type="ECO:0000256" key="3">
    <source>
        <dbReference type="ARBA" id="ARBA00022723"/>
    </source>
</evidence>
<dbReference type="PRINTS" id="PR00359">
    <property type="entry name" value="BP450"/>
</dbReference>
<evidence type="ECO:0000256" key="7">
    <source>
        <dbReference type="RuleBase" id="RU000461"/>
    </source>
</evidence>
<evidence type="ECO:0000256" key="5">
    <source>
        <dbReference type="ARBA" id="ARBA00023004"/>
    </source>
</evidence>
<name>A0A839DTU7_9PSEU</name>
<reference evidence="9 10" key="1">
    <citation type="submission" date="2020-07" db="EMBL/GenBank/DDBJ databases">
        <title>Sequencing the genomes of 1000 actinobacteria strains.</title>
        <authorList>
            <person name="Klenk H.-P."/>
        </authorList>
    </citation>
    <scope>NUCLEOTIDE SEQUENCE [LARGE SCALE GENOMIC DNA]</scope>
    <source>
        <strain evidence="9 10">DSM 45975</strain>
    </source>
</reference>
<dbReference type="PANTHER" id="PTHR46696:SF1">
    <property type="entry name" value="CYTOCHROME P450 YJIB-RELATED"/>
    <property type="match status" value="1"/>
</dbReference>
<dbReference type="Gene3D" id="1.10.630.10">
    <property type="entry name" value="Cytochrome P450"/>
    <property type="match status" value="1"/>
</dbReference>
<dbReference type="RefSeq" id="WP_182544590.1">
    <property type="nucleotide sequence ID" value="NZ_JACGWZ010000003.1"/>
</dbReference>
<evidence type="ECO:0000256" key="4">
    <source>
        <dbReference type="ARBA" id="ARBA00023002"/>
    </source>
</evidence>
<dbReference type="SUPFAM" id="SSF48264">
    <property type="entry name" value="Cytochrome P450"/>
    <property type="match status" value="1"/>
</dbReference>
<keyword evidence="10" id="KW-1185">Reference proteome</keyword>
<evidence type="ECO:0000256" key="2">
    <source>
        <dbReference type="ARBA" id="ARBA00022617"/>
    </source>
</evidence>
<dbReference type="PRINTS" id="PR00385">
    <property type="entry name" value="P450"/>
</dbReference>
<dbReference type="GO" id="GO:0005506">
    <property type="term" value="F:iron ion binding"/>
    <property type="evidence" value="ECO:0007669"/>
    <property type="project" value="InterPro"/>
</dbReference>
<dbReference type="InterPro" id="IPR017972">
    <property type="entry name" value="Cyt_P450_CS"/>
</dbReference>
<protein>
    <submittedName>
        <fullName evidence="9">Cytochrome P450</fullName>
    </submittedName>
</protein>
<dbReference type="InterPro" id="IPR036396">
    <property type="entry name" value="Cyt_P450_sf"/>
</dbReference>
<dbReference type="GO" id="GO:0020037">
    <property type="term" value="F:heme binding"/>
    <property type="evidence" value="ECO:0007669"/>
    <property type="project" value="InterPro"/>
</dbReference>
<dbReference type="FunFam" id="1.10.630.10:FF:000018">
    <property type="entry name" value="Cytochrome P450 monooxygenase"/>
    <property type="match status" value="1"/>
</dbReference>
<dbReference type="AlphaFoldDB" id="A0A839DTU7"/>
<dbReference type="PROSITE" id="PS00086">
    <property type="entry name" value="CYTOCHROME_P450"/>
    <property type="match status" value="1"/>
</dbReference>
<comment type="similarity">
    <text evidence="1 7">Belongs to the cytochrome P450 family.</text>
</comment>
<dbReference type="GO" id="GO:0004497">
    <property type="term" value="F:monooxygenase activity"/>
    <property type="evidence" value="ECO:0007669"/>
    <property type="project" value="UniProtKB-KW"/>
</dbReference>
<dbReference type="PANTHER" id="PTHR46696">
    <property type="entry name" value="P450, PUTATIVE (EUROFUNG)-RELATED"/>
    <property type="match status" value="1"/>
</dbReference>
<evidence type="ECO:0000313" key="9">
    <source>
        <dbReference type="EMBL" id="MBA8825402.1"/>
    </source>
</evidence>